<proteinExistence type="predicted"/>
<sequence length="183" mass="20524">MHLLDFRSTTTHRQNDLQTEIETQKRNYINDENEAEDSPSTSSKANLVVFNNLDALSREDPKFCDWHDWLVVNVLGCKLQNGDVLSAFIGSGPPKDTVTLRFLDGRGGFKIAEFAKKYELGTRVAGNFFQAEYDDYVPKLYEKLGIKTEPPKDPKAKGAKAAENPKETKAEAPKEEDEKAATP</sequence>
<dbReference type="VEuPathDB" id="VectorBase:GAUT010545"/>
<name>A0A1A9UNP8_GLOAU</name>
<accession>A0A1A9UNP8</accession>
<dbReference type="STRING" id="7395.A0A1A9UNP8"/>
<feature type="compositionally biased region" description="Basic and acidic residues" evidence="1">
    <location>
        <begin position="163"/>
        <end position="183"/>
    </location>
</feature>
<reference evidence="2" key="1">
    <citation type="submission" date="2020-05" db="UniProtKB">
        <authorList>
            <consortium name="EnsemblMetazoa"/>
        </authorList>
    </citation>
    <scope>IDENTIFICATION</scope>
    <source>
        <strain evidence="2">TTRI</strain>
    </source>
</reference>
<protein>
    <submittedName>
        <fullName evidence="2">Uncharacterized protein</fullName>
    </submittedName>
</protein>
<feature type="region of interest" description="Disordered" evidence="1">
    <location>
        <begin position="146"/>
        <end position="183"/>
    </location>
</feature>
<dbReference type="InterPro" id="IPR036610">
    <property type="entry name" value="PEBP-like_sf"/>
</dbReference>
<evidence type="ECO:0000313" key="3">
    <source>
        <dbReference type="Proteomes" id="UP000078200"/>
    </source>
</evidence>
<feature type="compositionally biased region" description="Basic and acidic residues" evidence="1">
    <location>
        <begin position="146"/>
        <end position="156"/>
    </location>
</feature>
<feature type="compositionally biased region" description="Polar residues" evidence="1">
    <location>
        <begin position="7"/>
        <end position="21"/>
    </location>
</feature>
<dbReference type="Gene3D" id="3.90.280.10">
    <property type="entry name" value="PEBP-like"/>
    <property type="match status" value="1"/>
</dbReference>
<dbReference type="Proteomes" id="UP000078200">
    <property type="component" value="Unassembled WGS sequence"/>
</dbReference>
<dbReference type="SUPFAM" id="SSF49777">
    <property type="entry name" value="PEBP-like"/>
    <property type="match status" value="1"/>
</dbReference>
<feature type="region of interest" description="Disordered" evidence="1">
    <location>
        <begin position="1"/>
        <end position="42"/>
    </location>
</feature>
<organism evidence="2 3">
    <name type="scientific">Glossina austeni</name>
    <name type="common">Savannah tsetse fly</name>
    <dbReference type="NCBI Taxonomy" id="7395"/>
    <lineage>
        <taxon>Eukaryota</taxon>
        <taxon>Metazoa</taxon>
        <taxon>Ecdysozoa</taxon>
        <taxon>Arthropoda</taxon>
        <taxon>Hexapoda</taxon>
        <taxon>Insecta</taxon>
        <taxon>Pterygota</taxon>
        <taxon>Neoptera</taxon>
        <taxon>Endopterygota</taxon>
        <taxon>Diptera</taxon>
        <taxon>Brachycera</taxon>
        <taxon>Muscomorpha</taxon>
        <taxon>Hippoboscoidea</taxon>
        <taxon>Glossinidae</taxon>
        <taxon>Glossina</taxon>
    </lineage>
</organism>
<evidence type="ECO:0000313" key="2">
    <source>
        <dbReference type="EnsemblMetazoa" id="GAUT010545-PA"/>
    </source>
</evidence>
<evidence type="ECO:0000256" key="1">
    <source>
        <dbReference type="SAM" id="MobiDB-lite"/>
    </source>
</evidence>
<dbReference type="AlphaFoldDB" id="A0A1A9UNP8"/>
<keyword evidence="3" id="KW-1185">Reference proteome</keyword>
<dbReference type="EnsemblMetazoa" id="GAUT010545-RA">
    <property type="protein sequence ID" value="GAUT010545-PA"/>
    <property type="gene ID" value="GAUT010545"/>
</dbReference>